<protein>
    <recommendedName>
        <fullName evidence="4">Atypical kinase COQ8A, mitochondrial</fullName>
    </recommendedName>
    <alternativeName>
        <fullName evidence="16">Chaperone activity of bc1 complex-like</fullName>
    </alternativeName>
    <alternativeName>
        <fullName evidence="17">Coenzyme Q protein 8A</fullName>
    </alternativeName>
    <alternativeName>
        <fullName evidence="15">aarF domain-containing protein kinase 3</fullName>
    </alternativeName>
</protein>
<evidence type="ECO:0000256" key="8">
    <source>
        <dbReference type="ARBA" id="ARBA00022741"/>
    </source>
</evidence>
<evidence type="ECO:0000259" key="20">
    <source>
        <dbReference type="Pfam" id="PF03109"/>
    </source>
</evidence>
<comment type="function">
    <text evidence="18">Atypical kinase involved in the biosynthesis of coenzyme Q, also named ubiquinone, an essential lipid-soluble electron transporter for aerobic cellular respiration. Its substrate specificity is still unclear: may act as a protein kinase that mediates phosphorylation of COQ3. According to other reports, acts as a small molecule kinase, possibly a lipid kinase that phosphorylates a prenyl lipid in the ubiquinone biosynthesis pathway, as suggested by its ability to bind coenzyme Q lipid intermediates. However, the small molecule kinase activity was not confirmed by another publication. Shows an unusual selectivity for binding ADP over ATP.</text>
</comment>
<reference evidence="21" key="3">
    <citation type="submission" date="2025-09" db="UniProtKB">
        <authorList>
            <consortium name="Ensembl"/>
        </authorList>
    </citation>
    <scope>IDENTIFICATION</scope>
</reference>
<evidence type="ECO:0000256" key="11">
    <source>
        <dbReference type="ARBA" id="ARBA00022946"/>
    </source>
</evidence>
<dbReference type="AlphaFoldDB" id="A0A3Q1H669"/>
<comment type="subcellular location">
    <subcellularLocation>
        <location evidence="1">Mitochondrion membrane</location>
        <topology evidence="1">Single-pass membrane protein</topology>
    </subcellularLocation>
</comment>
<comment type="pathway">
    <text evidence="2">Cofactor biosynthesis; ubiquinone biosynthesis.</text>
</comment>
<keyword evidence="22" id="KW-1185">Reference proteome</keyword>
<keyword evidence="5" id="KW-0808">Transferase</keyword>
<evidence type="ECO:0000256" key="18">
    <source>
        <dbReference type="ARBA" id="ARBA00058956"/>
    </source>
</evidence>
<feature type="region of interest" description="Disordered" evidence="19">
    <location>
        <begin position="56"/>
        <end position="75"/>
    </location>
</feature>
<keyword evidence="8" id="KW-0547">Nucleotide-binding</keyword>
<dbReference type="GO" id="GO:0016301">
    <property type="term" value="F:kinase activity"/>
    <property type="evidence" value="ECO:0007669"/>
    <property type="project" value="UniProtKB-KW"/>
</dbReference>
<evidence type="ECO:0000256" key="4">
    <source>
        <dbReference type="ARBA" id="ARBA00018535"/>
    </source>
</evidence>
<feature type="domain" description="ABC1 atypical kinase-like" evidence="20">
    <location>
        <begin position="310"/>
        <end position="549"/>
    </location>
</feature>
<evidence type="ECO:0000256" key="9">
    <source>
        <dbReference type="ARBA" id="ARBA00022777"/>
    </source>
</evidence>
<keyword evidence="14" id="KW-0472">Membrane</keyword>
<dbReference type="GeneTree" id="ENSGT00940000156810"/>
<proteinExistence type="inferred from homology"/>
<keyword evidence="6" id="KW-0831">Ubiquinone biosynthesis</keyword>
<evidence type="ECO:0000256" key="5">
    <source>
        <dbReference type="ARBA" id="ARBA00022679"/>
    </source>
</evidence>
<dbReference type="InterPro" id="IPR051409">
    <property type="entry name" value="Atypical_kinase_ADCK"/>
</dbReference>
<name>A0A3Q1H669_ANATE</name>
<dbReference type="STRING" id="64144.ENSATEP00000002999"/>
<dbReference type="PANTHER" id="PTHR43851:SF1">
    <property type="entry name" value="ATYPICAL KINASE COQ8A, MITOCHONDRIAL"/>
    <property type="match status" value="1"/>
</dbReference>
<feature type="region of interest" description="Disordered" evidence="19">
    <location>
        <begin position="88"/>
        <end position="110"/>
    </location>
</feature>
<evidence type="ECO:0000313" key="21">
    <source>
        <dbReference type="Ensembl" id="ENSATEP00000002999.1"/>
    </source>
</evidence>
<comment type="similarity">
    <text evidence="3">Belongs to the protein kinase superfamily. ADCK protein kinase family.</text>
</comment>
<evidence type="ECO:0000256" key="16">
    <source>
        <dbReference type="ARBA" id="ARBA00032726"/>
    </source>
</evidence>
<dbReference type="GO" id="GO:0005524">
    <property type="term" value="F:ATP binding"/>
    <property type="evidence" value="ECO:0007669"/>
    <property type="project" value="UniProtKB-KW"/>
</dbReference>
<evidence type="ECO:0000256" key="1">
    <source>
        <dbReference type="ARBA" id="ARBA00004304"/>
    </source>
</evidence>
<organism evidence="21 22">
    <name type="scientific">Anabas testudineus</name>
    <name type="common">Climbing perch</name>
    <name type="synonym">Anthias testudineus</name>
    <dbReference type="NCBI Taxonomy" id="64144"/>
    <lineage>
        <taxon>Eukaryota</taxon>
        <taxon>Metazoa</taxon>
        <taxon>Chordata</taxon>
        <taxon>Craniata</taxon>
        <taxon>Vertebrata</taxon>
        <taxon>Euteleostomi</taxon>
        <taxon>Actinopterygii</taxon>
        <taxon>Neopterygii</taxon>
        <taxon>Teleostei</taxon>
        <taxon>Neoteleostei</taxon>
        <taxon>Acanthomorphata</taxon>
        <taxon>Anabantaria</taxon>
        <taxon>Anabantiformes</taxon>
        <taxon>Anabantoidei</taxon>
        <taxon>Anabantidae</taxon>
        <taxon>Anabas</taxon>
    </lineage>
</organism>
<dbReference type="Proteomes" id="UP000265040">
    <property type="component" value="Chromosome 24"/>
</dbReference>
<dbReference type="GO" id="GO:0006744">
    <property type="term" value="P:ubiquinone biosynthetic process"/>
    <property type="evidence" value="ECO:0007669"/>
    <property type="project" value="UniProtKB-UniPathway"/>
</dbReference>
<evidence type="ECO:0000256" key="12">
    <source>
        <dbReference type="ARBA" id="ARBA00022989"/>
    </source>
</evidence>
<dbReference type="Pfam" id="PF03109">
    <property type="entry name" value="ABC1"/>
    <property type="match status" value="1"/>
</dbReference>
<gene>
    <name evidence="21" type="primary">COQ8A</name>
</gene>
<evidence type="ECO:0000256" key="10">
    <source>
        <dbReference type="ARBA" id="ARBA00022840"/>
    </source>
</evidence>
<dbReference type="InterPro" id="IPR004147">
    <property type="entry name" value="ABC1_dom"/>
</dbReference>
<evidence type="ECO:0000256" key="2">
    <source>
        <dbReference type="ARBA" id="ARBA00004749"/>
    </source>
</evidence>
<dbReference type="GO" id="GO:0031966">
    <property type="term" value="C:mitochondrial membrane"/>
    <property type="evidence" value="ECO:0007669"/>
    <property type="project" value="UniProtKB-SubCell"/>
</dbReference>
<accession>A0A3Q1H669</accession>
<dbReference type="InParanoid" id="A0A3Q1H669"/>
<evidence type="ECO:0000256" key="3">
    <source>
        <dbReference type="ARBA" id="ARBA00009670"/>
    </source>
</evidence>
<keyword evidence="9" id="KW-0418">Kinase</keyword>
<evidence type="ECO:0000256" key="14">
    <source>
        <dbReference type="ARBA" id="ARBA00023136"/>
    </source>
</evidence>
<keyword evidence="13" id="KW-0496">Mitochondrion</keyword>
<reference evidence="21" key="1">
    <citation type="submission" date="2021-04" db="EMBL/GenBank/DDBJ databases">
        <authorList>
            <consortium name="Wellcome Sanger Institute Data Sharing"/>
        </authorList>
    </citation>
    <scope>NUCLEOTIDE SEQUENCE [LARGE SCALE GENOMIC DNA]</scope>
</reference>
<dbReference type="OMA" id="KQVHRQM"/>
<dbReference type="PANTHER" id="PTHR43851">
    <property type="match status" value="1"/>
</dbReference>
<keyword evidence="12" id="KW-1133">Transmembrane helix</keyword>
<keyword evidence="11" id="KW-0809">Transit peptide</keyword>
<dbReference type="CDD" id="cd13970">
    <property type="entry name" value="ABC1_ADCK3"/>
    <property type="match status" value="1"/>
</dbReference>
<evidence type="ECO:0000256" key="15">
    <source>
        <dbReference type="ARBA" id="ARBA00031775"/>
    </source>
</evidence>
<keyword evidence="7" id="KW-0812">Transmembrane</keyword>
<dbReference type="InterPro" id="IPR011009">
    <property type="entry name" value="Kinase-like_dom_sf"/>
</dbReference>
<evidence type="ECO:0000256" key="7">
    <source>
        <dbReference type="ARBA" id="ARBA00022692"/>
    </source>
</evidence>
<evidence type="ECO:0000256" key="19">
    <source>
        <dbReference type="SAM" id="MobiDB-lite"/>
    </source>
</evidence>
<evidence type="ECO:0000313" key="22">
    <source>
        <dbReference type="Proteomes" id="UP000265040"/>
    </source>
</evidence>
<dbReference type="UniPathway" id="UPA00232"/>
<dbReference type="OrthoDB" id="201153at2759"/>
<reference evidence="21" key="2">
    <citation type="submission" date="2025-08" db="UniProtKB">
        <authorList>
            <consortium name="Ensembl"/>
        </authorList>
    </citation>
    <scope>IDENTIFICATION</scope>
</reference>
<feature type="compositionally biased region" description="Low complexity" evidence="19">
    <location>
        <begin position="98"/>
        <end position="107"/>
    </location>
</feature>
<evidence type="ECO:0000256" key="6">
    <source>
        <dbReference type="ARBA" id="ARBA00022688"/>
    </source>
</evidence>
<keyword evidence="10" id="KW-0067">ATP-binding</keyword>
<dbReference type="FunCoup" id="A0A3Q1H669">
    <property type="interactions" value="852"/>
</dbReference>
<evidence type="ECO:0000256" key="13">
    <source>
        <dbReference type="ARBA" id="ARBA00023128"/>
    </source>
</evidence>
<sequence>MAGDMMLLMRGLAKLSQAVVETQTNALRNGTGAPGVGAAVQSAAEQSLSAAMTKFQELSGQQQSSSSESEFDFSGDDSAFKASEFREEGVDVGGDHPGSSAGAAAGANHVSGKQSLFEGYKDPSKQFSGHTRSYHQDARHFIRHYHRYNHSLTRHMWGQLYCQHPVTQLRSYHQDPSTVGGLTAEDIEKARQSKGDEIKPHKQMLSERARERKVPVTRLGRLANFGGLAVGLGIGALAEVAKKTIRHNGAEGDNKKAVLDSSPFLSEANAERIVRTLCKVRGAALKLGQMLSIQDDAFINPQLAKIFERVRQSADFMPIKQMTKALNSDLGPNWRDKLESFEERPFAAASIGQVHLARMKDGREVAMKIQYPGVAQSINSDVNNLMTVLNMSNALPEGLFPEHLIDVMRKELALECDYIREAQCAKKFRELLKDHPFFYVPEVIDELSSSHVLTTELVPGFPLDKAEGLSQELKNEICQNILMLCLRELFEFRYMQTDPNWSNFFYDPQTHRVALLDFGATRGFDQSFTDVYIEIIRSAAEGNREGVLKKSIEMKFLTGYESKAMVNAHVDAVMILGEAFASKEVFDFGSQSTTERIHNLIPVMLKHRLTPPPEETYSLHRKMGGSFLICSRLNAKLQCTEMFHAAYEKYWEGRTPPSHTA</sequence>
<feature type="compositionally biased region" description="Low complexity" evidence="19">
    <location>
        <begin position="59"/>
        <end position="68"/>
    </location>
</feature>
<dbReference type="SUPFAM" id="SSF56112">
    <property type="entry name" value="Protein kinase-like (PK-like)"/>
    <property type="match status" value="1"/>
</dbReference>
<dbReference type="Ensembl" id="ENSATET00000003028.3">
    <property type="protein sequence ID" value="ENSATEP00000002999.1"/>
    <property type="gene ID" value="ENSATEG00000002157.3"/>
</dbReference>
<dbReference type="InterPro" id="IPR034646">
    <property type="entry name" value="ADCK3_dom"/>
</dbReference>
<evidence type="ECO:0000256" key="17">
    <source>
        <dbReference type="ARBA" id="ARBA00033204"/>
    </source>
</evidence>